<dbReference type="GeneID" id="54480913"/>
<evidence type="ECO:0000313" key="2">
    <source>
        <dbReference type="Proteomes" id="UP000799437"/>
    </source>
</evidence>
<dbReference type="AlphaFoldDB" id="A0A6A6VT76"/>
<dbReference type="EMBL" id="ML996584">
    <property type="protein sequence ID" value="KAF2753423.1"/>
    <property type="molecule type" value="Genomic_DNA"/>
</dbReference>
<keyword evidence="2" id="KW-1185">Reference proteome</keyword>
<dbReference type="RefSeq" id="XP_033595874.1">
    <property type="nucleotide sequence ID" value="XM_033739859.1"/>
</dbReference>
<sequence>MDHGPKRDSWHVLEVTAQHPTRHGIGGREATAASAASAASAAAATQNPDPSFPHVGLFFLTQTSRRPRVFRACQPAHGRLQGGEGVDRRNCSRKKVSCCTGRSGGIHHCPVMAKLSTVPSHVQISLGGAWQNTVNHTRIWTRPWELSRTRSWMDRHWNYAVIRAEILPSWFTDLPPLPFVCGR</sequence>
<protein>
    <submittedName>
        <fullName evidence="1">Uncharacterized protein</fullName>
    </submittedName>
</protein>
<gene>
    <name evidence="1" type="ORF">EJ05DRAFT_214321</name>
</gene>
<accession>A0A6A6VT76</accession>
<name>A0A6A6VT76_9PEZI</name>
<reference evidence="1" key="1">
    <citation type="journal article" date="2020" name="Stud. Mycol.">
        <title>101 Dothideomycetes genomes: a test case for predicting lifestyles and emergence of pathogens.</title>
        <authorList>
            <person name="Haridas S."/>
            <person name="Albert R."/>
            <person name="Binder M."/>
            <person name="Bloem J."/>
            <person name="Labutti K."/>
            <person name="Salamov A."/>
            <person name="Andreopoulos B."/>
            <person name="Baker S."/>
            <person name="Barry K."/>
            <person name="Bills G."/>
            <person name="Bluhm B."/>
            <person name="Cannon C."/>
            <person name="Castanera R."/>
            <person name="Culley D."/>
            <person name="Daum C."/>
            <person name="Ezra D."/>
            <person name="Gonzalez J."/>
            <person name="Henrissat B."/>
            <person name="Kuo A."/>
            <person name="Liang C."/>
            <person name="Lipzen A."/>
            <person name="Lutzoni F."/>
            <person name="Magnuson J."/>
            <person name="Mondo S."/>
            <person name="Nolan M."/>
            <person name="Ohm R."/>
            <person name="Pangilinan J."/>
            <person name="Park H.-J."/>
            <person name="Ramirez L."/>
            <person name="Alfaro M."/>
            <person name="Sun H."/>
            <person name="Tritt A."/>
            <person name="Yoshinaga Y."/>
            <person name="Zwiers L.-H."/>
            <person name="Turgeon B."/>
            <person name="Goodwin S."/>
            <person name="Spatafora J."/>
            <person name="Crous P."/>
            <person name="Grigoriev I."/>
        </authorList>
    </citation>
    <scope>NUCLEOTIDE SEQUENCE</scope>
    <source>
        <strain evidence="1">CBS 121739</strain>
    </source>
</reference>
<evidence type="ECO:0000313" key="1">
    <source>
        <dbReference type="EMBL" id="KAF2753423.1"/>
    </source>
</evidence>
<dbReference type="Proteomes" id="UP000799437">
    <property type="component" value="Unassembled WGS sequence"/>
</dbReference>
<proteinExistence type="predicted"/>
<organism evidence="1 2">
    <name type="scientific">Pseudovirgaria hyperparasitica</name>
    <dbReference type="NCBI Taxonomy" id="470096"/>
    <lineage>
        <taxon>Eukaryota</taxon>
        <taxon>Fungi</taxon>
        <taxon>Dikarya</taxon>
        <taxon>Ascomycota</taxon>
        <taxon>Pezizomycotina</taxon>
        <taxon>Dothideomycetes</taxon>
        <taxon>Dothideomycetes incertae sedis</taxon>
        <taxon>Acrospermales</taxon>
        <taxon>Acrospermaceae</taxon>
        <taxon>Pseudovirgaria</taxon>
    </lineage>
</organism>